<organism evidence="2 3">
    <name type="scientific">Fusibacter paucivorans</name>
    <dbReference type="NCBI Taxonomy" id="76009"/>
    <lineage>
        <taxon>Bacteria</taxon>
        <taxon>Bacillati</taxon>
        <taxon>Bacillota</taxon>
        <taxon>Clostridia</taxon>
        <taxon>Eubacteriales</taxon>
        <taxon>Eubacteriales Family XII. Incertae Sedis</taxon>
        <taxon>Fusibacter</taxon>
    </lineage>
</organism>
<feature type="transmembrane region" description="Helical" evidence="1">
    <location>
        <begin position="12"/>
        <end position="35"/>
    </location>
</feature>
<evidence type="ECO:0000313" key="3">
    <source>
        <dbReference type="Proteomes" id="UP000746471"/>
    </source>
</evidence>
<accession>A0ABS5PW24</accession>
<keyword evidence="1" id="KW-0812">Transmembrane</keyword>
<dbReference type="EMBL" id="JAHBCL010000041">
    <property type="protein sequence ID" value="MBS7528452.1"/>
    <property type="molecule type" value="Genomic_DNA"/>
</dbReference>
<reference evidence="2 3" key="1">
    <citation type="submission" date="2021-05" db="EMBL/GenBank/DDBJ databases">
        <title>Fusibacter ferrireducens sp. nov., an anaerobic, sulfur- and Fe-reducing bacterium isolated from the mangrove sediment.</title>
        <authorList>
            <person name="Qiu D."/>
        </authorList>
    </citation>
    <scope>NUCLEOTIDE SEQUENCE [LARGE SCALE GENOMIC DNA]</scope>
    <source>
        <strain evidence="2 3">DSM 12116</strain>
    </source>
</reference>
<evidence type="ECO:0000313" key="2">
    <source>
        <dbReference type="EMBL" id="MBS7528452.1"/>
    </source>
</evidence>
<name>A0ABS5PW24_9FIRM</name>
<dbReference type="Proteomes" id="UP000746471">
    <property type="component" value="Unassembled WGS sequence"/>
</dbReference>
<gene>
    <name evidence="2" type="ORF">KHM83_17330</name>
</gene>
<comment type="caution">
    <text evidence="2">The sequence shown here is derived from an EMBL/GenBank/DDBJ whole genome shotgun (WGS) entry which is preliminary data.</text>
</comment>
<sequence>MEIGKNKIRNIFYFGMITIVIILLVVSSGIFISAFNAQTETKIAQLSAGIYDMKKIYAKDVIDRTIQAIDIERECIITSETERMTRLENEIAAMALDNVSSTQLYAYLINFEAIFPGIKMLIYD</sequence>
<keyword evidence="1" id="KW-0472">Membrane</keyword>
<evidence type="ECO:0008006" key="4">
    <source>
        <dbReference type="Google" id="ProtNLM"/>
    </source>
</evidence>
<dbReference type="RefSeq" id="WP_213238310.1">
    <property type="nucleotide sequence ID" value="NZ_JAHBCL010000041.1"/>
</dbReference>
<proteinExistence type="predicted"/>
<keyword evidence="1" id="KW-1133">Transmembrane helix</keyword>
<protein>
    <recommendedName>
        <fullName evidence="4">Four helix bundle sensory module for signal transduction</fullName>
    </recommendedName>
</protein>
<keyword evidence="3" id="KW-1185">Reference proteome</keyword>
<evidence type="ECO:0000256" key="1">
    <source>
        <dbReference type="SAM" id="Phobius"/>
    </source>
</evidence>